<proteinExistence type="predicted"/>
<accession>A0A7S3LCR4</accession>
<reference evidence="2" key="1">
    <citation type="submission" date="2021-01" db="EMBL/GenBank/DDBJ databases">
        <authorList>
            <person name="Corre E."/>
            <person name="Pelletier E."/>
            <person name="Niang G."/>
            <person name="Scheremetjew M."/>
            <person name="Finn R."/>
            <person name="Kale V."/>
            <person name="Holt S."/>
            <person name="Cochrane G."/>
            <person name="Meng A."/>
            <person name="Brown T."/>
            <person name="Cohen L."/>
        </authorList>
    </citation>
    <scope>NUCLEOTIDE SEQUENCE</scope>
    <source>
        <strain evidence="2">CCMP127</strain>
    </source>
</reference>
<sequence>MMMQRLVVSSAAKLRSSAVRRTFSSSNNKVPPNVGTIKRRSKPSPARAAPGSPEAEQEIMSASVSQEVTGEVVRNNVLLASALVAFCAGVMWYSMHAVGQSGSSEDDPLAALKEEASAAQAARDNESRQSNEATDMLKQFESGAFDPDRLEEEEEAAKPKKPWWKIW</sequence>
<feature type="region of interest" description="Disordered" evidence="1">
    <location>
        <begin position="19"/>
        <end position="57"/>
    </location>
</feature>
<feature type="region of interest" description="Disordered" evidence="1">
    <location>
        <begin position="99"/>
        <end position="167"/>
    </location>
</feature>
<protein>
    <submittedName>
        <fullName evidence="2">Uncharacterized protein</fullName>
    </submittedName>
</protein>
<name>A0A7S3LCR4_9STRA</name>
<evidence type="ECO:0000256" key="1">
    <source>
        <dbReference type="SAM" id="MobiDB-lite"/>
    </source>
</evidence>
<dbReference type="AlphaFoldDB" id="A0A7S3LCR4"/>
<dbReference type="EMBL" id="HBIM01018732">
    <property type="protein sequence ID" value="CAE0417389.1"/>
    <property type="molecule type" value="Transcribed_RNA"/>
</dbReference>
<organism evidence="2">
    <name type="scientific">Amphora coffeiformis</name>
    <dbReference type="NCBI Taxonomy" id="265554"/>
    <lineage>
        <taxon>Eukaryota</taxon>
        <taxon>Sar</taxon>
        <taxon>Stramenopiles</taxon>
        <taxon>Ochrophyta</taxon>
        <taxon>Bacillariophyta</taxon>
        <taxon>Bacillariophyceae</taxon>
        <taxon>Bacillariophycidae</taxon>
        <taxon>Thalassiophysales</taxon>
        <taxon>Catenulaceae</taxon>
        <taxon>Amphora</taxon>
    </lineage>
</organism>
<evidence type="ECO:0000313" key="2">
    <source>
        <dbReference type="EMBL" id="CAE0417389.1"/>
    </source>
</evidence>
<gene>
    <name evidence="2" type="ORF">ACOF00016_LOCUS14313</name>
</gene>